<reference evidence="1" key="1">
    <citation type="submission" date="2021-09" db="EMBL/GenBank/DDBJ databases">
        <title>Genomic analysis of Ralstonia spp.</title>
        <authorList>
            <person name="Aburjaile F."/>
            <person name="Ariute J.C."/>
            <person name="Pais A.K.L."/>
            <person name="Albuquerque G.M.R."/>
            <person name="Silva A.M.F."/>
            <person name="Brenig B."/>
            <person name="Azevedo V."/>
            <person name="Matiuzzi M."/>
            <person name="Ramos R."/>
            <person name="Goes-Neto A."/>
            <person name="Soares S."/>
            <person name="Iseppon A.M.B."/>
            <person name="Souza E."/>
            <person name="Gama M."/>
        </authorList>
    </citation>
    <scope>NUCLEOTIDE SEQUENCE</scope>
    <source>
        <strain evidence="1">B4</strain>
    </source>
</reference>
<organism evidence="1 2">
    <name type="scientific">Ralstonia solanacearum</name>
    <name type="common">Pseudomonas solanacearum</name>
    <dbReference type="NCBI Taxonomy" id="305"/>
    <lineage>
        <taxon>Bacteria</taxon>
        <taxon>Pseudomonadati</taxon>
        <taxon>Pseudomonadota</taxon>
        <taxon>Betaproteobacteria</taxon>
        <taxon>Burkholderiales</taxon>
        <taxon>Burkholderiaceae</taxon>
        <taxon>Ralstonia</taxon>
        <taxon>Ralstonia solanacearum species complex</taxon>
    </lineage>
</organism>
<proteinExistence type="predicted"/>
<evidence type="ECO:0000313" key="1">
    <source>
        <dbReference type="EMBL" id="MDB0520440.1"/>
    </source>
</evidence>
<dbReference type="Proteomes" id="UP001143674">
    <property type="component" value="Unassembled WGS sequence"/>
</dbReference>
<dbReference type="AlphaFoldDB" id="A0AAE3NE53"/>
<gene>
    <name evidence="1" type="ORF">LBW55_02280</name>
</gene>
<dbReference type="RefSeq" id="WP_230588345.1">
    <property type="nucleotide sequence ID" value="NZ_JACWND010000008.1"/>
</dbReference>
<dbReference type="EMBL" id="JAIVEX010000001">
    <property type="protein sequence ID" value="MDB0520440.1"/>
    <property type="molecule type" value="Genomic_DNA"/>
</dbReference>
<sequence length="45" mass="4816">MTLPIISADQRVAEPRCAEIVLVGIFGAGKTSQSSRRRPKTASCL</sequence>
<comment type="caution">
    <text evidence="1">The sequence shown here is derived from an EMBL/GenBank/DDBJ whole genome shotgun (WGS) entry which is preliminary data.</text>
</comment>
<accession>A0AAE3NE53</accession>
<evidence type="ECO:0000313" key="2">
    <source>
        <dbReference type="Proteomes" id="UP001143674"/>
    </source>
</evidence>
<name>A0AAE3NE53_RALSL</name>
<protein>
    <submittedName>
        <fullName evidence="1">Uncharacterized protein</fullName>
    </submittedName>
</protein>